<dbReference type="SUPFAM" id="SSF56219">
    <property type="entry name" value="DNase I-like"/>
    <property type="match status" value="1"/>
</dbReference>
<evidence type="ECO:0000259" key="1">
    <source>
        <dbReference type="Pfam" id="PF03372"/>
    </source>
</evidence>
<reference evidence="2 3" key="1">
    <citation type="submission" date="2018-06" db="EMBL/GenBank/DDBJ databases">
        <title>Complete genome sequence of Paracoccus mutanolyticus strain RSP-02 isolated from cellulosic waste.</title>
        <authorList>
            <person name="Amrutha R.N."/>
            <person name="Shrivastav A."/>
            <person name="Buddana S.K."/>
            <person name="Deshpande U."/>
            <person name="Prakasham R.S."/>
        </authorList>
    </citation>
    <scope>NUCLEOTIDE SEQUENCE [LARGE SCALE GENOMIC DNA]</scope>
    <source>
        <strain evidence="2 3">RSP-02</strain>
    </source>
</reference>
<dbReference type="InterPro" id="IPR036691">
    <property type="entry name" value="Endo/exonu/phosph_ase_sf"/>
</dbReference>
<evidence type="ECO:0000313" key="3">
    <source>
        <dbReference type="Proteomes" id="UP000249922"/>
    </source>
</evidence>
<dbReference type="Pfam" id="PF03372">
    <property type="entry name" value="Exo_endo_phos"/>
    <property type="match status" value="1"/>
</dbReference>
<sequence>MPLSNPSLRLASYNLHKCRGMTGPHAPERNLQVISDIGADVIALQEVDFRLGSRPEALPRARIEEMTGLVPAVFSGTGSNSLGWHGQTILLRPALVDKAQVRRLPLPGIEPRGALALRLPGLTVIAVHLGLVRSSRRAQLARLVAQAGRLGNDRLILTGDFNEWHDNRGLEALEPMHVLAPGPSWPAPFPRLRYDRIAVSRGIEVLDSGVWDSDIARQASDHLPIWADLRLEPWSAAPEPGISGRVGENPAESTFYAVMDGR</sequence>
<dbReference type="EMBL" id="CP030239">
    <property type="protein sequence ID" value="AWX94078.1"/>
    <property type="molecule type" value="Genomic_DNA"/>
</dbReference>
<keyword evidence="3" id="KW-1185">Reference proteome</keyword>
<feature type="domain" description="Endonuclease/exonuclease/phosphatase" evidence="1">
    <location>
        <begin position="11"/>
        <end position="222"/>
    </location>
</feature>
<dbReference type="GO" id="GO:0004519">
    <property type="term" value="F:endonuclease activity"/>
    <property type="evidence" value="ECO:0007669"/>
    <property type="project" value="UniProtKB-KW"/>
</dbReference>
<keyword evidence="2" id="KW-0540">Nuclease</keyword>
<protein>
    <submittedName>
        <fullName evidence="2">Endonuclease</fullName>
    </submittedName>
</protein>
<dbReference type="RefSeq" id="WP_112888473.1">
    <property type="nucleotide sequence ID" value="NZ_CP030239.1"/>
</dbReference>
<evidence type="ECO:0000313" key="2">
    <source>
        <dbReference type="EMBL" id="AWX94078.1"/>
    </source>
</evidence>
<keyword evidence="2" id="KW-0255">Endonuclease</keyword>
<keyword evidence="2" id="KW-0378">Hydrolase</keyword>
<dbReference type="Proteomes" id="UP000249922">
    <property type="component" value="Chromosome"/>
</dbReference>
<proteinExistence type="predicted"/>
<dbReference type="Gene3D" id="3.60.10.10">
    <property type="entry name" value="Endonuclease/exonuclease/phosphatase"/>
    <property type="match status" value="1"/>
</dbReference>
<accession>A0ABN5MAI5</accession>
<name>A0ABN5MAI5_9RHOB</name>
<dbReference type="InterPro" id="IPR005135">
    <property type="entry name" value="Endo/exonuclease/phosphatase"/>
</dbReference>
<gene>
    <name evidence="2" type="ORF">DPM13_17090</name>
</gene>
<organism evidence="2 3">
    <name type="scientific">Paracoccus mutanolyticus</name>
    <dbReference type="NCBI Taxonomy" id="1499308"/>
    <lineage>
        <taxon>Bacteria</taxon>
        <taxon>Pseudomonadati</taxon>
        <taxon>Pseudomonadota</taxon>
        <taxon>Alphaproteobacteria</taxon>
        <taxon>Rhodobacterales</taxon>
        <taxon>Paracoccaceae</taxon>
        <taxon>Paracoccus</taxon>
    </lineage>
</organism>